<dbReference type="GO" id="GO:0005886">
    <property type="term" value="C:plasma membrane"/>
    <property type="evidence" value="ECO:0007669"/>
    <property type="project" value="UniProtKB-SubCell"/>
</dbReference>
<evidence type="ECO:0000256" key="3">
    <source>
        <dbReference type="ARBA" id="ARBA00022692"/>
    </source>
</evidence>
<feature type="domain" description="Phosphatidic acid phosphatase type 2/haloperoxidase" evidence="8">
    <location>
        <begin position="94"/>
        <end position="207"/>
    </location>
</feature>
<dbReference type="InterPro" id="IPR000326">
    <property type="entry name" value="PAP2/HPO"/>
</dbReference>
<keyword evidence="3 7" id="KW-0812">Transmembrane</keyword>
<keyword evidence="10" id="KW-1185">Reference proteome</keyword>
<evidence type="ECO:0000256" key="1">
    <source>
        <dbReference type="ARBA" id="ARBA00004651"/>
    </source>
</evidence>
<evidence type="ECO:0000256" key="6">
    <source>
        <dbReference type="ARBA" id="ARBA00023136"/>
    </source>
</evidence>
<comment type="subcellular location">
    <subcellularLocation>
        <location evidence="1">Cell membrane</location>
        <topology evidence="1">Multi-pass membrane protein</topology>
    </subcellularLocation>
</comment>
<keyword evidence="5 7" id="KW-1133">Transmembrane helix</keyword>
<dbReference type="Proteomes" id="UP000550729">
    <property type="component" value="Unassembled WGS sequence"/>
</dbReference>
<dbReference type="AlphaFoldDB" id="A0A848L4W8"/>
<protein>
    <submittedName>
        <fullName evidence="9">Phosphatase PAP2 family protein</fullName>
    </submittedName>
</protein>
<dbReference type="RefSeq" id="WP_170196145.1">
    <property type="nucleotide sequence ID" value="NZ_JABBNB010000025.1"/>
</dbReference>
<keyword evidence="4" id="KW-0378">Hydrolase</keyword>
<feature type="transmembrane region" description="Helical" evidence="7">
    <location>
        <begin position="97"/>
        <end position="115"/>
    </location>
</feature>
<accession>A0A848L4W8</accession>
<sequence length="245" mass="25057">MRRPPTVVIAGCCLALLVVIVGVAVALNGGGPFGIDSTVMSWMLAHRAATAQSSVSTLTAVDTLTWFFSPVAVCIWTVLLAVAIGVRDRTAVRAIPIAATVAAAGAAGEVAKIAVNRPRPSLVYQLGTPEATYSYPSGHVTGTSALAVVAVVIVGAAWSRTTRLIAAAAAALVILTAAATRLYLGVHWVTDVMAGACLGTAVALVIPAVSGRALPILAVRAPDRMRRYLLPAISASRRPPAVAPH</sequence>
<reference evidence="9 10" key="1">
    <citation type="submission" date="2020-04" db="EMBL/GenBank/DDBJ databases">
        <title>Gordonia sp. nov. TBRC 11910.</title>
        <authorList>
            <person name="Suriyachadkun C."/>
        </authorList>
    </citation>
    <scope>NUCLEOTIDE SEQUENCE [LARGE SCALE GENOMIC DNA]</scope>
    <source>
        <strain evidence="9 10">TBRC 11910</strain>
    </source>
</reference>
<dbReference type="Gene3D" id="1.20.144.10">
    <property type="entry name" value="Phosphatidic acid phosphatase type 2/haloperoxidase"/>
    <property type="match status" value="1"/>
</dbReference>
<organism evidence="9 10">
    <name type="scientific">Gordonia asplenii</name>
    <dbReference type="NCBI Taxonomy" id="2725283"/>
    <lineage>
        <taxon>Bacteria</taxon>
        <taxon>Bacillati</taxon>
        <taxon>Actinomycetota</taxon>
        <taxon>Actinomycetes</taxon>
        <taxon>Mycobacteriales</taxon>
        <taxon>Gordoniaceae</taxon>
        <taxon>Gordonia</taxon>
    </lineage>
</organism>
<evidence type="ECO:0000256" key="7">
    <source>
        <dbReference type="SAM" id="Phobius"/>
    </source>
</evidence>
<dbReference type="InterPro" id="IPR036938">
    <property type="entry name" value="PAP2/HPO_sf"/>
</dbReference>
<dbReference type="SUPFAM" id="SSF48317">
    <property type="entry name" value="Acid phosphatase/Vanadium-dependent haloperoxidase"/>
    <property type="match status" value="1"/>
</dbReference>
<keyword evidence="2" id="KW-1003">Cell membrane</keyword>
<name>A0A848L4W8_9ACTN</name>
<proteinExistence type="predicted"/>
<evidence type="ECO:0000313" key="9">
    <source>
        <dbReference type="EMBL" id="NMO03643.1"/>
    </source>
</evidence>
<feature type="transmembrane region" description="Helical" evidence="7">
    <location>
        <begin position="164"/>
        <end position="186"/>
    </location>
</feature>
<comment type="caution">
    <text evidence="9">The sequence shown here is derived from an EMBL/GenBank/DDBJ whole genome shotgun (WGS) entry which is preliminary data.</text>
</comment>
<dbReference type="EMBL" id="JABBNB010000025">
    <property type="protein sequence ID" value="NMO03643.1"/>
    <property type="molecule type" value="Genomic_DNA"/>
</dbReference>
<gene>
    <name evidence="9" type="ORF">HH308_20725</name>
</gene>
<evidence type="ECO:0000313" key="10">
    <source>
        <dbReference type="Proteomes" id="UP000550729"/>
    </source>
</evidence>
<feature type="transmembrane region" description="Helical" evidence="7">
    <location>
        <begin position="192"/>
        <end position="219"/>
    </location>
</feature>
<dbReference type="PANTHER" id="PTHR14969">
    <property type="entry name" value="SPHINGOSINE-1-PHOSPHATE PHOSPHOHYDROLASE"/>
    <property type="match status" value="1"/>
</dbReference>
<dbReference type="Pfam" id="PF01569">
    <property type="entry name" value="PAP2"/>
    <property type="match status" value="1"/>
</dbReference>
<feature type="transmembrane region" description="Helical" evidence="7">
    <location>
        <begin position="135"/>
        <end position="157"/>
    </location>
</feature>
<dbReference type="SMART" id="SM00014">
    <property type="entry name" value="acidPPc"/>
    <property type="match status" value="1"/>
</dbReference>
<dbReference type="PANTHER" id="PTHR14969:SF62">
    <property type="entry name" value="DECAPRENYLPHOSPHORYL-5-PHOSPHORIBOSE PHOSPHATASE RV3807C-RELATED"/>
    <property type="match status" value="1"/>
</dbReference>
<keyword evidence="6 7" id="KW-0472">Membrane</keyword>
<dbReference type="GO" id="GO:0016787">
    <property type="term" value="F:hydrolase activity"/>
    <property type="evidence" value="ECO:0007669"/>
    <property type="project" value="UniProtKB-KW"/>
</dbReference>
<feature type="transmembrane region" description="Helical" evidence="7">
    <location>
        <begin position="64"/>
        <end position="85"/>
    </location>
</feature>
<evidence type="ECO:0000256" key="5">
    <source>
        <dbReference type="ARBA" id="ARBA00022989"/>
    </source>
</evidence>
<evidence type="ECO:0000259" key="8">
    <source>
        <dbReference type="SMART" id="SM00014"/>
    </source>
</evidence>
<evidence type="ECO:0000256" key="2">
    <source>
        <dbReference type="ARBA" id="ARBA00022475"/>
    </source>
</evidence>
<evidence type="ECO:0000256" key="4">
    <source>
        <dbReference type="ARBA" id="ARBA00022801"/>
    </source>
</evidence>